<comment type="similarity">
    <text evidence="1">To bacterial alkanal monooxygenase alpha and beta chains.</text>
</comment>
<name>K8X664_RHOOP</name>
<accession>K8X664</accession>
<dbReference type="CDD" id="cd00347">
    <property type="entry name" value="Flavin_utilizing_monoxygenases"/>
    <property type="match status" value="1"/>
</dbReference>
<protein>
    <submittedName>
        <fullName evidence="3">Putative luciferase-like monooxygenase</fullName>
    </submittedName>
</protein>
<comment type="caution">
    <text evidence="3">The sequence shown here is derived from an EMBL/GenBank/DDBJ whole genome shotgun (WGS) entry which is preliminary data.</text>
</comment>
<dbReference type="Proteomes" id="UP000005951">
    <property type="component" value="Unassembled WGS sequence"/>
</dbReference>
<gene>
    <name evidence="3" type="ORF">WSS_A40180</name>
</gene>
<dbReference type="PANTHER" id="PTHR30137:SF6">
    <property type="entry name" value="LUCIFERASE-LIKE MONOOXYGENASE"/>
    <property type="match status" value="1"/>
</dbReference>
<evidence type="ECO:0000259" key="2">
    <source>
        <dbReference type="Pfam" id="PF00296"/>
    </source>
</evidence>
<dbReference type="InterPro" id="IPR011251">
    <property type="entry name" value="Luciferase-like_dom"/>
</dbReference>
<dbReference type="AlphaFoldDB" id="K8X664"/>
<evidence type="ECO:0000313" key="4">
    <source>
        <dbReference type="Proteomes" id="UP000005951"/>
    </source>
</evidence>
<evidence type="ECO:0000256" key="1">
    <source>
        <dbReference type="ARBA" id="ARBA00007789"/>
    </source>
</evidence>
<sequence>MQFGQPSGTAPFVLSVLATGSTGVGVTASEGLAHTIALAQTADRTGYHRFWMSEHHAMPAASIAAPQLMVARLVGETARIRLGAGGIMLPNHAPLMIAEQFWMLEALAPGRIDLGLGRAPGTDGATAAALRRGQDANDHFPRHMVELLGFLADDFPAGHRYRGIHAVPGPWQAAQNRIDGALSGPDVWILGSSPYSALLAAQLGRPYAFALQFGDADVATAVRIYRENFRPSDVLDRPYVLVSVPVAVAENHEEARRHASTSAMAMLRMFQRKGYQLLTADEVEAYPATSREQSIIDDYTHRSFHGTPTVVADRLLRLYERTDADEVMLAVGGHSNALDRNAIELIADYFGLPASTSAAPSVGG</sequence>
<dbReference type="GO" id="GO:0005829">
    <property type="term" value="C:cytosol"/>
    <property type="evidence" value="ECO:0007669"/>
    <property type="project" value="TreeGrafter"/>
</dbReference>
<feature type="domain" description="Luciferase-like" evidence="2">
    <location>
        <begin position="16"/>
        <end position="322"/>
    </location>
</feature>
<evidence type="ECO:0000313" key="3">
    <source>
        <dbReference type="EMBL" id="EKT76938.1"/>
    </source>
</evidence>
<dbReference type="EMBL" id="AJYC02000180">
    <property type="protein sequence ID" value="EKT76938.1"/>
    <property type="molecule type" value="Genomic_DNA"/>
</dbReference>
<dbReference type="InterPro" id="IPR050766">
    <property type="entry name" value="Bact_Lucif_Oxidored"/>
</dbReference>
<organism evidence="3 4">
    <name type="scientific">Rhodococcus opacus M213</name>
    <dbReference type="NCBI Taxonomy" id="1129896"/>
    <lineage>
        <taxon>Bacteria</taxon>
        <taxon>Bacillati</taxon>
        <taxon>Actinomycetota</taxon>
        <taxon>Actinomycetes</taxon>
        <taxon>Mycobacteriales</taxon>
        <taxon>Nocardiaceae</taxon>
        <taxon>Rhodococcus</taxon>
    </lineage>
</organism>
<dbReference type="Pfam" id="PF00296">
    <property type="entry name" value="Bac_luciferase"/>
    <property type="match status" value="1"/>
</dbReference>
<dbReference type="GO" id="GO:0004497">
    <property type="term" value="F:monooxygenase activity"/>
    <property type="evidence" value="ECO:0007669"/>
    <property type="project" value="UniProtKB-KW"/>
</dbReference>
<dbReference type="InterPro" id="IPR036661">
    <property type="entry name" value="Luciferase-like_sf"/>
</dbReference>
<dbReference type="Gene3D" id="3.20.20.30">
    <property type="entry name" value="Luciferase-like domain"/>
    <property type="match status" value="1"/>
</dbReference>
<proteinExistence type="predicted"/>
<dbReference type="GO" id="GO:0016705">
    <property type="term" value="F:oxidoreductase activity, acting on paired donors, with incorporation or reduction of molecular oxygen"/>
    <property type="evidence" value="ECO:0007669"/>
    <property type="project" value="InterPro"/>
</dbReference>
<keyword evidence="3" id="KW-0560">Oxidoreductase</keyword>
<dbReference type="InterPro" id="IPR019949">
    <property type="entry name" value="CmoO-like"/>
</dbReference>
<keyword evidence="3" id="KW-0503">Monooxygenase</keyword>
<reference evidence="3 4" key="1">
    <citation type="journal article" date="2013" name="Genome Announc.">
        <title>Draft Genome Sequence of Rhodococcus opacus Strain M213 Shows a Diverse Catabolic Potential.</title>
        <authorList>
            <person name="Pathak A."/>
            <person name="Green S.J."/>
            <person name="Ogram A."/>
            <person name="Chauhan A."/>
        </authorList>
    </citation>
    <scope>NUCLEOTIDE SEQUENCE [LARGE SCALE GENOMIC DNA]</scope>
    <source>
        <strain evidence="3 4">M213</strain>
    </source>
</reference>
<dbReference type="PANTHER" id="PTHR30137">
    <property type="entry name" value="LUCIFERASE-LIKE MONOOXYGENASE"/>
    <property type="match status" value="1"/>
</dbReference>
<dbReference type="NCBIfam" id="TIGR03558">
    <property type="entry name" value="oxido_grp_1"/>
    <property type="match status" value="1"/>
</dbReference>
<dbReference type="SUPFAM" id="SSF51679">
    <property type="entry name" value="Bacterial luciferase-like"/>
    <property type="match status" value="1"/>
</dbReference>